<dbReference type="PANTHER" id="PTHR47055">
    <property type="entry name" value="DDE_TNP_1_7 DOMAIN-CONTAINING PROTEIN"/>
    <property type="match status" value="1"/>
</dbReference>
<keyword evidence="3" id="KW-1185">Reference proteome</keyword>
<dbReference type="InterPro" id="IPR029526">
    <property type="entry name" value="PGBD"/>
</dbReference>
<accession>A0A8K0CNQ4</accession>
<proteinExistence type="predicted"/>
<dbReference type="Proteomes" id="UP000801492">
    <property type="component" value="Unassembled WGS sequence"/>
</dbReference>
<dbReference type="EMBL" id="VTPC01085376">
    <property type="protein sequence ID" value="KAF2887050.1"/>
    <property type="molecule type" value="Genomic_DNA"/>
</dbReference>
<dbReference type="InterPro" id="IPR052638">
    <property type="entry name" value="PiggyBac_TE-derived"/>
</dbReference>
<evidence type="ECO:0000259" key="1">
    <source>
        <dbReference type="Pfam" id="PF13843"/>
    </source>
</evidence>
<name>A0A8K0CNQ4_IGNLU</name>
<sequence length="336" mass="38898">MWIKKKIDRVVVLPPNAGDSANQDSDIVQVADEEIFQSAGELEIEDNTDFEQDLEKTQPVNEKDRRISSLSRRKYTFDKVIAASDISLSKSLLKLDGYHSVPEQNYYWSIQPDLGVGIVSKTMSKNRYFDIKRYIHFADNENLMQDDEMSKIVPLYSFLNKNFLQFGMFHELLCIDEFMVPYYGRHVALFNLAVVAKPSPQALRQLIDQANTHIEAFKVLDVPLENNPVYKKKTHLGWVVGGRWEYLEQAPQTSMHVLDDQLTKFWELEECQNANVINADGHSVVRLPFKADTRQLDLSRQNILNGLFMLESEYNRFMDEYLILGHMHLADLQGND</sequence>
<feature type="domain" description="PiggyBac transposable element-derived protein" evidence="1">
    <location>
        <begin position="96"/>
        <end position="193"/>
    </location>
</feature>
<dbReference type="AlphaFoldDB" id="A0A8K0CNQ4"/>
<dbReference type="Pfam" id="PF13843">
    <property type="entry name" value="DDE_Tnp_1_7"/>
    <property type="match status" value="1"/>
</dbReference>
<organism evidence="2 3">
    <name type="scientific">Ignelater luminosus</name>
    <name type="common">Cucubano</name>
    <name type="synonym">Pyrophorus luminosus</name>
    <dbReference type="NCBI Taxonomy" id="2038154"/>
    <lineage>
        <taxon>Eukaryota</taxon>
        <taxon>Metazoa</taxon>
        <taxon>Ecdysozoa</taxon>
        <taxon>Arthropoda</taxon>
        <taxon>Hexapoda</taxon>
        <taxon>Insecta</taxon>
        <taxon>Pterygota</taxon>
        <taxon>Neoptera</taxon>
        <taxon>Endopterygota</taxon>
        <taxon>Coleoptera</taxon>
        <taxon>Polyphaga</taxon>
        <taxon>Elateriformia</taxon>
        <taxon>Elateroidea</taxon>
        <taxon>Elateridae</taxon>
        <taxon>Agrypninae</taxon>
        <taxon>Pyrophorini</taxon>
        <taxon>Ignelater</taxon>
    </lineage>
</organism>
<dbReference type="OrthoDB" id="8041196at2759"/>
<evidence type="ECO:0000313" key="3">
    <source>
        <dbReference type="Proteomes" id="UP000801492"/>
    </source>
</evidence>
<gene>
    <name evidence="2" type="ORF">ILUMI_19123</name>
</gene>
<dbReference type="GO" id="GO:0043565">
    <property type="term" value="F:sequence-specific DNA binding"/>
    <property type="evidence" value="ECO:0007669"/>
    <property type="project" value="TreeGrafter"/>
</dbReference>
<dbReference type="PANTHER" id="PTHR47055:SF3">
    <property type="entry name" value="PHORBOL-ESTER_DAG-TYPE DOMAIN-CONTAINING PROTEIN"/>
    <property type="match status" value="1"/>
</dbReference>
<feature type="non-terminal residue" evidence="2">
    <location>
        <position position="1"/>
    </location>
</feature>
<reference evidence="2" key="1">
    <citation type="submission" date="2019-08" db="EMBL/GenBank/DDBJ databases">
        <title>The genome of the North American firefly Photinus pyralis.</title>
        <authorList>
            <consortium name="Photinus pyralis genome working group"/>
            <person name="Fallon T.R."/>
            <person name="Sander Lower S.E."/>
            <person name="Weng J.-K."/>
        </authorList>
    </citation>
    <scope>NUCLEOTIDE SEQUENCE</scope>
    <source>
        <strain evidence="2">TRF0915ILg1</strain>
        <tissue evidence="2">Whole body</tissue>
    </source>
</reference>
<protein>
    <recommendedName>
        <fullName evidence="1">PiggyBac transposable element-derived protein domain-containing protein</fullName>
    </recommendedName>
</protein>
<comment type="caution">
    <text evidence="2">The sequence shown here is derived from an EMBL/GenBank/DDBJ whole genome shotgun (WGS) entry which is preliminary data.</text>
</comment>
<evidence type="ECO:0000313" key="2">
    <source>
        <dbReference type="EMBL" id="KAF2887050.1"/>
    </source>
</evidence>